<dbReference type="Gramene" id="TKW01652">
    <property type="protein sequence ID" value="TKW01652"/>
    <property type="gene ID" value="SEVIR_8G194500v2"/>
</dbReference>
<evidence type="ECO:0000256" key="4">
    <source>
        <dbReference type="ARBA" id="ARBA00022475"/>
    </source>
</evidence>
<comment type="subcellular location">
    <subcellularLocation>
        <location evidence="1">Cell membrane</location>
        <topology evidence="1">Single-pass membrane protein</topology>
    </subcellularLocation>
    <subcellularLocation>
        <location evidence="2">Membrane</location>
        <topology evidence="2">Single-pass type I membrane protein</topology>
    </subcellularLocation>
</comment>
<evidence type="ECO:0000256" key="19">
    <source>
        <dbReference type="SAM" id="MobiDB-lite"/>
    </source>
</evidence>
<dbReference type="PROSITE" id="PS51752">
    <property type="entry name" value="JACALIN_LECTIN"/>
    <property type="match status" value="3"/>
</dbReference>
<keyword evidence="4" id="KW-1003">Cell membrane</keyword>
<dbReference type="InterPro" id="IPR003591">
    <property type="entry name" value="Leu-rich_rpt_typical-subtyp"/>
</dbReference>
<keyword evidence="6" id="KW-0808">Transferase</keyword>
<dbReference type="InterPro" id="IPR036404">
    <property type="entry name" value="Jacalin-like_lectin_dom_sf"/>
</dbReference>
<proteinExistence type="inferred from homology"/>
<dbReference type="FunFam" id="1.10.510.10:FF:000870">
    <property type="entry name" value="OSJNBa0016N04.16-like protein"/>
    <property type="match status" value="1"/>
</dbReference>
<evidence type="ECO:0000259" key="23">
    <source>
        <dbReference type="PROSITE" id="PS51752"/>
    </source>
</evidence>
<feature type="binding site" evidence="18">
    <location>
        <position position="401"/>
    </location>
    <ligand>
        <name>ATP</name>
        <dbReference type="ChEBI" id="CHEBI:30616"/>
    </ligand>
</feature>
<dbReference type="InterPro" id="IPR008271">
    <property type="entry name" value="Ser/Thr_kinase_AS"/>
</dbReference>
<protein>
    <recommendedName>
        <fullName evidence="26">Protein kinase domain-containing protein</fullName>
    </recommendedName>
</protein>
<evidence type="ECO:0000256" key="15">
    <source>
        <dbReference type="ARBA" id="ARBA00023136"/>
    </source>
</evidence>
<evidence type="ECO:0000256" key="13">
    <source>
        <dbReference type="ARBA" id="ARBA00022840"/>
    </source>
</evidence>
<keyword evidence="17" id="KW-0325">Glycoprotein</keyword>
<sequence>MKLLVFALVLLGCLQSSAAAQFQVEALYEMRQQLIDNRGVLNDWKDNQMSPCYWDHVTCQDNKVAKISLSSSGLTGTLSPSIANLTTLQQLILHGNSITGVIPQEFGNLSSLTTLDLGKNNLNGSIPDTLGRLPKLEILDLSQNHLSGSIPSSFINLQSLNNINLAYNNLSGEIPQYLLQVPQYNYTGTHLNCGQRLFPCQGGSTKTDSGGSKNSKLKVALGSIAGAVTLLVLGVLFVLWWQRMRYRPEIFIDVSGQNDHRLEFGQIKRFSWREHQIATNNFSEQNVLGKGGFGKVYKGVLPGPNSVKIAVKRLSDVQSPEGEMATEDDRSRTLKEMATEDDTSRTLKDMLHEKTGGPLSLKLHFLQAITDNFSQENLIGCGGFGEVYKGVLEDGFVAVKKLYSSHTIEEEPFHREVDFLMNISHRNIVCFVGYCAETHEVVVRQGGLNIFAEKRERLLCFEYLRNGSLHKYLTDEPCGFQWRVCYKIIKGICLGLHYLHERHIIHLDLKPDNILLDDGMVPKIADFGLSRLLGEEKSRTITQTKIGTRGYMAPEYLDDGEITIKSDIYSLGVIIRHMVKGHNTGAMTDQDVLESWVIRLEKESSQMRQTQWEIGYQKQIKACIEISQRCTLPKPKDRPCMQDILRTLEETEAGVQLVVGPTLNVGRLEIAKFGPWGGDGGKPRDIKLAPYRLDSITISSGTIIDSIEFSYTDHDGMCHTIGPWGGCEGKNKIQLGSSEFLTGVSGTVGPFRNLLNVITSLTFVTNNARSYGPFGKGRGTPFHVQIQNNGKIVGFFGRSNQYLNAIGVYMNQDAGVARIGPSAGDGGVLHDITDHNEQEHGAGPSGDYHKLEIAKFGPWGGDGGSQRDIKILPYRLDRVTIRSGTIIDAIEFSYTDHDGQYHTAGPWGGQGGGNNSFQLGPSEFLTGVSGSIGQLNNKLIVITSLTFVTNARSYGPFGKGRSNSFHIPMQSNGSIVGFFGRSGHYLDSIGVYTNHELETIGKEEAGVTRIGPWGGDGKVLHDIKEKPHHLQRVTIFSGSIINSLEYLYSDKNGQQHTAGPWGGCGGTGRKIHLEPEEFIVKLSGTFHPCPWDRSIPSVVSSLTLVTNAGKSHGPFGTELGAAFQVPVQSNSRIVGFFVHGENYIEAIGAYVRTL</sequence>
<dbReference type="InterPro" id="IPR033734">
    <property type="entry name" value="Jacalin-like_lectin_dom_plant"/>
</dbReference>
<dbReference type="Pfam" id="PF00069">
    <property type="entry name" value="Pkinase"/>
    <property type="match status" value="1"/>
</dbReference>
<dbReference type="Gene3D" id="2.100.10.30">
    <property type="entry name" value="Jacalin-like lectin domain"/>
    <property type="match status" value="3"/>
</dbReference>
<evidence type="ECO:0000313" key="25">
    <source>
        <dbReference type="Proteomes" id="UP000298652"/>
    </source>
</evidence>
<evidence type="ECO:0000259" key="22">
    <source>
        <dbReference type="PROSITE" id="PS50011"/>
    </source>
</evidence>
<evidence type="ECO:0000256" key="11">
    <source>
        <dbReference type="ARBA" id="ARBA00022741"/>
    </source>
</evidence>
<dbReference type="GO" id="GO:0005524">
    <property type="term" value="F:ATP binding"/>
    <property type="evidence" value="ECO:0007669"/>
    <property type="project" value="UniProtKB-UniRule"/>
</dbReference>
<evidence type="ECO:0000256" key="16">
    <source>
        <dbReference type="ARBA" id="ARBA00023170"/>
    </source>
</evidence>
<dbReference type="Pfam" id="PF13855">
    <property type="entry name" value="LRR_8"/>
    <property type="match status" value="1"/>
</dbReference>
<evidence type="ECO:0000256" key="21">
    <source>
        <dbReference type="SAM" id="SignalP"/>
    </source>
</evidence>
<evidence type="ECO:0000256" key="17">
    <source>
        <dbReference type="ARBA" id="ARBA00023180"/>
    </source>
</evidence>
<keyword evidence="11 18" id="KW-0547">Nucleotide-binding</keyword>
<dbReference type="Proteomes" id="UP000298652">
    <property type="component" value="Chromosome 8"/>
</dbReference>
<evidence type="ECO:0000256" key="10">
    <source>
        <dbReference type="ARBA" id="ARBA00022737"/>
    </source>
</evidence>
<dbReference type="SUPFAM" id="SSF56112">
    <property type="entry name" value="Protein kinase-like (PK-like)"/>
    <property type="match status" value="2"/>
</dbReference>
<comment type="similarity">
    <text evidence="3">Belongs to the protein kinase superfamily. Ser/Thr protein kinase family.</text>
</comment>
<keyword evidence="7 20" id="KW-0812">Transmembrane</keyword>
<evidence type="ECO:0000256" key="14">
    <source>
        <dbReference type="ARBA" id="ARBA00022989"/>
    </source>
</evidence>
<dbReference type="Gene3D" id="1.10.510.10">
    <property type="entry name" value="Transferase(Phosphotransferase) domain 1"/>
    <property type="match status" value="1"/>
</dbReference>
<evidence type="ECO:0000256" key="3">
    <source>
        <dbReference type="ARBA" id="ARBA00008684"/>
    </source>
</evidence>
<evidence type="ECO:0000256" key="1">
    <source>
        <dbReference type="ARBA" id="ARBA00004162"/>
    </source>
</evidence>
<dbReference type="CDD" id="cd09612">
    <property type="entry name" value="Jacalin"/>
    <property type="match status" value="2"/>
</dbReference>
<dbReference type="AlphaFoldDB" id="A0A4U6TIX9"/>
<evidence type="ECO:0000256" key="6">
    <source>
        <dbReference type="ARBA" id="ARBA00022679"/>
    </source>
</evidence>
<feature type="signal peptide" evidence="21">
    <location>
        <begin position="1"/>
        <end position="19"/>
    </location>
</feature>
<keyword evidence="16" id="KW-0675">Receptor</keyword>
<dbReference type="PANTHER" id="PTHR46506">
    <property type="entry name" value="OS05G0143600 PROTEIN"/>
    <property type="match status" value="1"/>
</dbReference>
<name>A0A4U6TIX9_SETVI</name>
<dbReference type="FunFam" id="3.80.10.10:FF:000101">
    <property type="entry name" value="LRR receptor-like serine/threonine-protein kinase ERECTA"/>
    <property type="match status" value="1"/>
</dbReference>
<dbReference type="Gene3D" id="3.80.10.10">
    <property type="entry name" value="Ribonuclease Inhibitor"/>
    <property type="match status" value="1"/>
</dbReference>
<evidence type="ECO:0008006" key="26">
    <source>
        <dbReference type="Google" id="ProtNLM"/>
    </source>
</evidence>
<feature type="compositionally biased region" description="Basic and acidic residues" evidence="19">
    <location>
        <begin position="327"/>
        <end position="341"/>
    </location>
</feature>
<feature type="domain" description="Jacalin-type lectin" evidence="23">
    <location>
        <begin position="670"/>
        <end position="812"/>
    </location>
</feature>
<feature type="domain" description="Jacalin-type lectin" evidence="23">
    <location>
        <begin position="853"/>
        <end position="995"/>
    </location>
</feature>
<keyword evidence="8 21" id="KW-0732">Signal</keyword>
<keyword evidence="25" id="KW-1185">Reference proteome</keyword>
<feature type="domain" description="Jacalin-type lectin" evidence="23">
    <location>
        <begin position="1007"/>
        <end position="1153"/>
    </location>
</feature>
<dbReference type="SMART" id="SM00220">
    <property type="entry name" value="S_TKc"/>
    <property type="match status" value="1"/>
</dbReference>
<dbReference type="InterPro" id="IPR013210">
    <property type="entry name" value="LRR_N_plant-typ"/>
</dbReference>
<dbReference type="SMART" id="SM00915">
    <property type="entry name" value="Jacalin"/>
    <property type="match status" value="3"/>
</dbReference>
<dbReference type="GO" id="GO:0005886">
    <property type="term" value="C:plasma membrane"/>
    <property type="evidence" value="ECO:0007669"/>
    <property type="project" value="UniProtKB-SubCell"/>
</dbReference>
<keyword evidence="10" id="KW-0677">Repeat</keyword>
<evidence type="ECO:0000256" key="20">
    <source>
        <dbReference type="SAM" id="Phobius"/>
    </source>
</evidence>
<evidence type="ECO:0000256" key="7">
    <source>
        <dbReference type="ARBA" id="ARBA00022692"/>
    </source>
</evidence>
<keyword evidence="15 20" id="KW-0472">Membrane</keyword>
<dbReference type="InterPro" id="IPR001229">
    <property type="entry name" value="Jacalin-like_lectin_dom"/>
</dbReference>
<evidence type="ECO:0000256" key="12">
    <source>
        <dbReference type="ARBA" id="ARBA00022777"/>
    </source>
</evidence>
<dbReference type="InterPro" id="IPR017441">
    <property type="entry name" value="Protein_kinase_ATP_BS"/>
</dbReference>
<dbReference type="EMBL" id="CM016559">
    <property type="protein sequence ID" value="TKW01652.1"/>
    <property type="molecule type" value="Genomic_DNA"/>
</dbReference>
<keyword evidence="9" id="KW-0430">Lectin</keyword>
<dbReference type="GO" id="GO:0004672">
    <property type="term" value="F:protein kinase activity"/>
    <property type="evidence" value="ECO:0007669"/>
    <property type="project" value="InterPro"/>
</dbReference>
<dbReference type="PROSITE" id="PS50011">
    <property type="entry name" value="PROTEIN_KINASE_DOM"/>
    <property type="match status" value="1"/>
</dbReference>
<evidence type="ECO:0000256" key="5">
    <source>
        <dbReference type="ARBA" id="ARBA00022614"/>
    </source>
</evidence>
<feature type="domain" description="Protein kinase" evidence="22">
    <location>
        <begin position="373"/>
        <end position="663"/>
    </location>
</feature>
<keyword evidence="5" id="KW-0433">Leucine-rich repeat</keyword>
<dbReference type="SUPFAM" id="SSF52058">
    <property type="entry name" value="L domain-like"/>
    <property type="match status" value="1"/>
</dbReference>
<dbReference type="InterPro" id="IPR001611">
    <property type="entry name" value="Leu-rich_rpt"/>
</dbReference>
<accession>A0A4U6TIX9</accession>
<evidence type="ECO:0000256" key="8">
    <source>
        <dbReference type="ARBA" id="ARBA00022729"/>
    </source>
</evidence>
<dbReference type="PROSITE" id="PS00108">
    <property type="entry name" value="PROTEIN_KINASE_ST"/>
    <property type="match status" value="1"/>
</dbReference>
<evidence type="ECO:0000256" key="2">
    <source>
        <dbReference type="ARBA" id="ARBA00004479"/>
    </source>
</evidence>
<feature type="chain" id="PRO_5020946481" description="Protein kinase domain-containing protein" evidence="21">
    <location>
        <begin position="20"/>
        <end position="1154"/>
    </location>
</feature>
<reference evidence="24" key="1">
    <citation type="submission" date="2019-03" db="EMBL/GenBank/DDBJ databases">
        <title>WGS assembly of Setaria viridis.</title>
        <authorList>
            <person name="Huang P."/>
            <person name="Jenkins J."/>
            <person name="Grimwood J."/>
            <person name="Barry K."/>
            <person name="Healey A."/>
            <person name="Mamidi S."/>
            <person name="Sreedasyam A."/>
            <person name="Shu S."/>
            <person name="Feldman M."/>
            <person name="Wu J."/>
            <person name="Yu Y."/>
            <person name="Chen C."/>
            <person name="Johnson J."/>
            <person name="Rokhsar D."/>
            <person name="Baxter I."/>
            <person name="Schmutz J."/>
            <person name="Brutnell T."/>
            <person name="Kellogg E."/>
        </authorList>
    </citation>
    <scope>NUCLEOTIDE SEQUENCE [LARGE SCALE GENOMIC DNA]</scope>
</reference>
<dbReference type="Pfam" id="PF01419">
    <property type="entry name" value="Jacalin"/>
    <property type="match status" value="3"/>
</dbReference>
<keyword evidence="14 20" id="KW-1133">Transmembrane helix</keyword>
<dbReference type="InterPro" id="IPR011009">
    <property type="entry name" value="Kinase-like_dom_sf"/>
</dbReference>
<dbReference type="FunFam" id="2.100.10.30:FF:000003">
    <property type="entry name" value="OSJNBa0016N04.16-like protein"/>
    <property type="match status" value="3"/>
</dbReference>
<keyword evidence="13 18" id="KW-0067">ATP-binding</keyword>
<dbReference type="PRINTS" id="PR00019">
    <property type="entry name" value="LEURICHRPT"/>
</dbReference>
<dbReference type="SUPFAM" id="SSF51101">
    <property type="entry name" value="Mannose-binding lectins"/>
    <property type="match status" value="3"/>
</dbReference>
<keyword evidence="12" id="KW-0418">Kinase</keyword>
<dbReference type="PROSITE" id="PS00107">
    <property type="entry name" value="PROTEIN_KINASE_ATP"/>
    <property type="match status" value="1"/>
</dbReference>
<dbReference type="Pfam" id="PF00560">
    <property type="entry name" value="LRR_1"/>
    <property type="match status" value="1"/>
</dbReference>
<feature type="region of interest" description="Disordered" evidence="19">
    <location>
        <begin position="318"/>
        <end position="341"/>
    </location>
</feature>
<organism evidence="24 25">
    <name type="scientific">Setaria viridis</name>
    <name type="common">Green bristlegrass</name>
    <name type="synonym">Setaria italica subsp. viridis</name>
    <dbReference type="NCBI Taxonomy" id="4556"/>
    <lineage>
        <taxon>Eukaryota</taxon>
        <taxon>Viridiplantae</taxon>
        <taxon>Streptophyta</taxon>
        <taxon>Embryophyta</taxon>
        <taxon>Tracheophyta</taxon>
        <taxon>Spermatophyta</taxon>
        <taxon>Magnoliopsida</taxon>
        <taxon>Liliopsida</taxon>
        <taxon>Poales</taxon>
        <taxon>Poaceae</taxon>
        <taxon>PACMAD clade</taxon>
        <taxon>Panicoideae</taxon>
        <taxon>Panicodae</taxon>
        <taxon>Paniceae</taxon>
        <taxon>Cenchrinae</taxon>
        <taxon>Setaria</taxon>
    </lineage>
</organism>
<feature type="transmembrane region" description="Helical" evidence="20">
    <location>
        <begin position="219"/>
        <end position="241"/>
    </location>
</feature>
<dbReference type="GO" id="GO:0030246">
    <property type="term" value="F:carbohydrate binding"/>
    <property type="evidence" value="ECO:0007669"/>
    <property type="project" value="UniProtKB-KW"/>
</dbReference>
<evidence type="ECO:0000256" key="9">
    <source>
        <dbReference type="ARBA" id="ARBA00022734"/>
    </source>
</evidence>
<dbReference type="Gene3D" id="3.30.200.20">
    <property type="entry name" value="Phosphorylase Kinase, domain 1"/>
    <property type="match status" value="2"/>
</dbReference>
<dbReference type="InterPro" id="IPR032675">
    <property type="entry name" value="LRR_dom_sf"/>
</dbReference>
<evidence type="ECO:0000313" key="24">
    <source>
        <dbReference type="EMBL" id="TKW01652.1"/>
    </source>
</evidence>
<dbReference type="OMA" id="TYHTLEY"/>
<evidence type="ECO:0000256" key="18">
    <source>
        <dbReference type="PROSITE-ProRule" id="PRU10141"/>
    </source>
</evidence>
<gene>
    <name evidence="24" type="ORF">SEVIR_8G194500v2</name>
</gene>
<dbReference type="Pfam" id="PF08263">
    <property type="entry name" value="LRRNT_2"/>
    <property type="match status" value="1"/>
</dbReference>
<dbReference type="SMART" id="SM00369">
    <property type="entry name" value="LRR_TYP"/>
    <property type="match status" value="4"/>
</dbReference>
<dbReference type="InterPro" id="IPR000719">
    <property type="entry name" value="Prot_kinase_dom"/>
</dbReference>